<dbReference type="Proteomes" id="UP000285301">
    <property type="component" value="Unassembled WGS sequence"/>
</dbReference>
<dbReference type="InterPro" id="IPR006693">
    <property type="entry name" value="AB_hydrolase_lipase"/>
</dbReference>
<protein>
    <submittedName>
        <fullName evidence="3">Gastric triacylglycerol lipase-like protein</fullName>
    </submittedName>
</protein>
<keyword evidence="1" id="KW-0732">Signal</keyword>
<dbReference type="AlphaFoldDB" id="A0A443QEE3"/>
<dbReference type="OrthoDB" id="6514505at2759"/>
<dbReference type="GO" id="GO:0006629">
    <property type="term" value="P:lipid metabolic process"/>
    <property type="evidence" value="ECO:0007669"/>
    <property type="project" value="InterPro"/>
</dbReference>
<dbReference type="InterPro" id="IPR029058">
    <property type="entry name" value="AB_hydrolase_fold"/>
</dbReference>
<name>A0A443QEE3_9ACAR</name>
<dbReference type="EMBL" id="NCKU01009304">
    <property type="protein sequence ID" value="RWS01370.1"/>
    <property type="molecule type" value="Genomic_DNA"/>
</dbReference>
<evidence type="ECO:0000256" key="1">
    <source>
        <dbReference type="SAM" id="SignalP"/>
    </source>
</evidence>
<evidence type="ECO:0000313" key="3">
    <source>
        <dbReference type="EMBL" id="RWS01370.1"/>
    </source>
</evidence>
<dbReference type="PANTHER" id="PTHR11005">
    <property type="entry name" value="LYSOSOMAL ACID LIPASE-RELATED"/>
    <property type="match status" value="1"/>
</dbReference>
<evidence type="ECO:0000313" key="4">
    <source>
        <dbReference type="Proteomes" id="UP000285301"/>
    </source>
</evidence>
<sequence>MFSHSIFVNILLLVTLIECFLCQNFDFSENFSHNVTDPDEHRDVVQLIESRGFVAETHYVTTDDGYILTIHRIVNPYLKRTKRKPVMLQHGLLSSGVDWIINAPALGIEQSKAVFQNKTVSNNLGFALSLFGYDVWLTNSRGNTYGVNHTKFNPKKEDKLIRDFFYEEGGAFLPPNSVVNKLAEMVCKDFLFRDICSNLLFLIAGYDHLQLNETRLPVYIAHAPAGTSAWNLVHFMQGIVSKKFQKFDYGGIKNRLKYGTKTPPSYNLTKIDTRYIAIFHSQNDWLADPDDVQFLRDQVKGHFLLDYKVQFPKWNHIDYIWGKEAAKYVYIMILRVLEKFKFNP</sequence>
<reference evidence="3 4" key="1">
    <citation type="journal article" date="2018" name="Gigascience">
        <title>Genomes of trombidid mites reveal novel predicted allergens and laterally-transferred genes associated with secondary metabolism.</title>
        <authorList>
            <person name="Dong X."/>
            <person name="Chaisiri K."/>
            <person name="Xia D."/>
            <person name="Armstrong S.D."/>
            <person name="Fang Y."/>
            <person name="Donnelly M.J."/>
            <person name="Kadowaki T."/>
            <person name="McGarry J.W."/>
            <person name="Darby A.C."/>
            <person name="Makepeace B.L."/>
        </authorList>
    </citation>
    <scope>NUCLEOTIDE SEQUENCE [LARGE SCALE GENOMIC DNA]</scope>
    <source>
        <strain evidence="3">UoL-WK</strain>
    </source>
</reference>
<gene>
    <name evidence="3" type="ORF">B4U79_00855</name>
</gene>
<comment type="caution">
    <text evidence="3">The sequence shown here is derived from an EMBL/GenBank/DDBJ whole genome shotgun (WGS) entry which is preliminary data.</text>
</comment>
<evidence type="ECO:0000259" key="2">
    <source>
        <dbReference type="Pfam" id="PF04083"/>
    </source>
</evidence>
<dbReference type="Gene3D" id="3.40.50.1820">
    <property type="entry name" value="alpha/beta hydrolase"/>
    <property type="match status" value="1"/>
</dbReference>
<proteinExistence type="predicted"/>
<dbReference type="STRING" id="1965070.A0A443QEE3"/>
<organism evidence="3 4">
    <name type="scientific">Dinothrombium tinctorium</name>
    <dbReference type="NCBI Taxonomy" id="1965070"/>
    <lineage>
        <taxon>Eukaryota</taxon>
        <taxon>Metazoa</taxon>
        <taxon>Ecdysozoa</taxon>
        <taxon>Arthropoda</taxon>
        <taxon>Chelicerata</taxon>
        <taxon>Arachnida</taxon>
        <taxon>Acari</taxon>
        <taxon>Acariformes</taxon>
        <taxon>Trombidiformes</taxon>
        <taxon>Prostigmata</taxon>
        <taxon>Anystina</taxon>
        <taxon>Parasitengona</taxon>
        <taxon>Trombidioidea</taxon>
        <taxon>Trombidiidae</taxon>
        <taxon>Dinothrombium</taxon>
    </lineage>
</organism>
<accession>A0A443QEE3</accession>
<keyword evidence="4" id="KW-1185">Reference proteome</keyword>
<feature type="domain" description="Partial AB-hydrolase lipase" evidence="2">
    <location>
        <begin position="44"/>
        <end position="102"/>
    </location>
</feature>
<dbReference type="SUPFAM" id="SSF53474">
    <property type="entry name" value="alpha/beta-Hydrolases"/>
    <property type="match status" value="2"/>
</dbReference>
<dbReference type="Pfam" id="PF04083">
    <property type="entry name" value="Abhydro_lipase"/>
    <property type="match status" value="1"/>
</dbReference>
<feature type="chain" id="PRO_5019349017" evidence="1">
    <location>
        <begin position="23"/>
        <end position="344"/>
    </location>
</feature>
<feature type="signal peptide" evidence="1">
    <location>
        <begin position="1"/>
        <end position="22"/>
    </location>
</feature>